<dbReference type="InterPro" id="IPR022529">
    <property type="entry name" value="DUF3530"/>
</dbReference>
<evidence type="ECO:0000313" key="4">
    <source>
        <dbReference type="Proteomes" id="UP001465153"/>
    </source>
</evidence>
<evidence type="ECO:0000256" key="2">
    <source>
        <dbReference type="SAM" id="SignalP"/>
    </source>
</evidence>
<dbReference type="EMBL" id="BAABWN010000002">
    <property type="protein sequence ID" value="GAA6166765.1"/>
    <property type="molecule type" value="Genomic_DNA"/>
</dbReference>
<feature type="region of interest" description="Disordered" evidence="1">
    <location>
        <begin position="21"/>
        <end position="53"/>
    </location>
</feature>
<feature type="chain" id="PRO_5045754430" description="DUF3530 family protein" evidence="2">
    <location>
        <begin position="23"/>
        <end position="372"/>
    </location>
</feature>
<organism evidence="3 4">
    <name type="scientific">Sessilibacter corallicola</name>
    <dbReference type="NCBI Taxonomy" id="2904075"/>
    <lineage>
        <taxon>Bacteria</taxon>
        <taxon>Pseudomonadati</taxon>
        <taxon>Pseudomonadota</taxon>
        <taxon>Gammaproteobacteria</taxon>
        <taxon>Cellvibrionales</taxon>
        <taxon>Cellvibrionaceae</taxon>
        <taxon>Sessilibacter</taxon>
    </lineage>
</organism>
<evidence type="ECO:0000313" key="3">
    <source>
        <dbReference type="EMBL" id="GAA6166765.1"/>
    </source>
</evidence>
<reference evidence="3 4" key="1">
    <citation type="submission" date="2024-04" db="EMBL/GenBank/DDBJ databases">
        <title>Draft genome sequence of Sessilibacter corallicola NBRC 116591.</title>
        <authorList>
            <person name="Miyakawa T."/>
            <person name="Kusuya Y."/>
            <person name="Miura T."/>
        </authorList>
    </citation>
    <scope>NUCLEOTIDE SEQUENCE [LARGE SCALE GENOMIC DNA]</scope>
    <source>
        <strain evidence="3 4">KU-00831-HH</strain>
    </source>
</reference>
<keyword evidence="4" id="KW-1185">Reference proteome</keyword>
<dbReference type="Proteomes" id="UP001465153">
    <property type="component" value="Unassembled WGS sequence"/>
</dbReference>
<feature type="compositionally biased region" description="Acidic residues" evidence="1">
    <location>
        <begin position="158"/>
        <end position="168"/>
    </location>
</feature>
<proteinExistence type="predicted"/>
<feature type="region of interest" description="Disordered" evidence="1">
    <location>
        <begin position="142"/>
        <end position="181"/>
    </location>
</feature>
<protein>
    <recommendedName>
        <fullName evidence="5">DUF3530 family protein</fullName>
    </recommendedName>
</protein>
<sequence>MSAITRWLLTLTLSFLASNGYSQEPESEAQTAESQESQESTETSQEKAPVKRVSVNRADQFQKNMELLNHTNTRGENHWLSTDDGEFLAIFQPALKADIHGNVIIVPDSQQHGTWPQWVQPISQRLADFGWNNISFSLYLKPDPPKAERQPPLSANDDTSDNQDDESSETSSEASDKDKSMAMQENAMNENKMMIDEKMQMQEKPKDMAMMAEESNKLMPKPYNERVVDQLNALLTLVQSKNRGPIVMIGIGEGAIWATQYADSLNRESGSNRVAAAVVLINAQNETHFAVNEKDMQTLDFADYLNNPVPVLDIYINSGLQKSRAQQRKSAAVRQGFDQYFQQTLLTDRNSASFVANRVASFITARSASDQP</sequence>
<dbReference type="Pfam" id="PF12048">
    <property type="entry name" value="DUF3530"/>
    <property type="match status" value="1"/>
</dbReference>
<gene>
    <name evidence="3" type="ORF">NBRC116591_05750</name>
</gene>
<keyword evidence="2" id="KW-0732">Signal</keyword>
<feature type="compositionally biased region" description="Low complexity" evidence="1">
    <location>
        <begin position="22"/>
        <end position="43"/>
    </location>
</feature>
<name>A0ABQ0A544_9GAMM</name>
<evidence type="ECO:0008006" key="5">
    <source>
        <dbReference type="Google" id="ProtNLM"/>
    </source>
</evidence>
<evidence type="ECO:0000256" key="1">
    <source>
        <dbReference type="SAM" id="MobiDB-lite"/>
    </source>
</evidence>
<accession>A0ABQ0A544</accession>
<comment type="caution">
    <text evidence="3">The sequence shown here is derived from an EMBL/GenBank/DDBJ whole genome shotgun (WGS) entry which is preliminary data.</text>
</comment>
<feature type="signal peptide" evidence="2">
    <location>
        <begin position="1"/>
        <end position="22"/>
    </location>
</feature>